<dbReference type="Proteomes" id="UP000230906">
    <property type="component" value="Unassembled WGS sequence"/>
</dbReference>
<sequence>MEGMKKSRIEWKGFLVLAIMLGVLGGSAKPLPAEAGLLDNLKNAITGKKSVIQQLDEEINQFRSAVTKTQTEKQSLQGELNQIISTDKQLAGQINNTESKISSTAQQIDEINSEIRTKEEIIAGHQLALSASLRNLSDKDRVSLVEALLSYERATDLWSDLASLDRFRVSVEGRVTELDLVKQTLAQKRVAEEAEKNRLAGLKEKLADKKKIVAQNKANKDKLLTATKNQETEYQKLLADRLEKKRLVEEEIRKLEAEINLTVNPSVLPASGKGVLAWPLDKIVITQYFGNTAFATANPQVYNGNGHNGVDFGAAVGTEVKAALSGTVLGAGNTDTACQGASYGKWVLIEHPNGLTTLYAHLSLIKVAAGQAVTTGEVIGYSGNTGYTTGPHLHFTVFASDGVKVGTLQSKVPGCGLYTLPLGAKESYLNPLSYL</sequence>
<dbReference type="InterPro" id="IPR050570">
    <property type="entry name" value="Cell_wall_metabolism_enzyme"/>
</dbReference>
<dbReference type="Pfam" id="PF01551">
    <property type="entry name" value="Peptidase_M23"/>
    <property type="match status" value="1"/>
</dbReference>
<organism evidence="3 4">
    <name type="scientific">Candidatus Vogelbacteria bacterium CG10_big_fil_rev_8_21_14_0_10_50_13</name>
    <dbReference type="NCBI Taxonomy" id="1975044"/>
    <lineage>
        <taxon>Bacteria</taxon>
        <taxon>Candidatus Vogeliibacteriota</taxon>
    </lineage>
</organism>
<dbReference type="Gene3D" id="6.10.250.3150">
    <property type="match status" value="1"/>
</dbReference>
<feature type="domain" description="M23ase beta-sheet core" evidence="2">
    <location>
        <begin position="306"/>
        <end position="398"/>
    </location>
</feature>
<evidence type="ECO:0000313" key="3">
    <source>
        <dbReference type="EMBL" id="PIR45477.1"/>
    </source>
</evidence>
<comment type="caution">
    <text evidence="3">The sequence shown here is derived from an EMBL/GenBank/DDBJ whole genome shotgun (WGS) entry which is preliminary data.</text>
</comment>
<name>A0A2H0RG82_9BACT</name>
<reference evidence="3 4" key="1">
    <citation type="submission" date="2017-09" db="EMBL/GenBank/DDBJ databases">
        <title>Depth-based differentiation of microbial function through sediment-hosted aquifers and enrichment of novel symbionts in the deep terrestrial subsurface.</title>
        <authorList>
            <person name="Probst A.J."/>
            <person name="Ladd B."/>
            <person name="Jarett J.K."/>
            <person name="Geller-Mcgrath D.E."/>
            <person name="Sieber C.M."/>
            <person name="Emerson J.B."/>
            <person name="Anantharaman K."/>
            <person name="Thomas B.C."/>
            <person name="Malmstrom R."/>
            <person name="Stieglmeier M."/>
            <person name="Klingl A."/>
            <person name="Woyke T."/>
            <person name="Ryan C.M."/>
            <person name="Banfield J.F."/>
        </authorList>
    </citation>
    <scope>NUCLEOTIDE SEQUENCE [LARGE SCALE GENOMIC DNA]</scope>
    <source>
        <strain evidence="3">CG10_big_fil_rev_8_21_14_0_10_50_13</strain>
    </source>
</reference>
<dbReference type="PANTHER" id="PTHR21666:SF270">
    <property type="entry name" value="MUREIN HYDROLASE ACTIVATOR ENVC"/>
    <property type="match status" value="1"/>
</dbReference>
<dbReference type="InterPro" id="IPR016047">
    <property type="entry name" value="M23ase_b-sheet_dom"/>
</dbReference>
<gene>
    <name evidence="3" type="ORF">COV09_01270</name>
</gene>
<evidence type="ECO:0000256" key="1">
    <source>
        <dbReference type="SAM" id="Coils"/>
    </source>
</evidence>
<protein>
    <recommendedName>
        <fullName evidence="2">M23ase beta-sheet core domain-containing protein</fullName>
    </recommendedName>
</protein>
<dbReference type="SUPFAM" id="SSF51261">
    <property type="entry name" value="Duplicated hybrid motif"/>
    <property type="match status" value="1"/>
</dbReference>
<dbReference type="AlphaFoldDB" id="A0A2H0RG82"/>
<evidence type="ECO:0000259" key="2">
    <source>
        <dbReference type="Pfam" id="PF01551"/>
    </source>
</evidence>
<dbReference type="EMBL" id="PCYJ01000019">
    <property type="protein sequence ID" value="PIR45477.1"/>
    <property type="molecule type" value="Genomic_DNA"/>
</dbReference>
<keyword evidence="1" id="KW-0175">Coiled coil</keyword>
<dbReference type="InterPro" id="IPR011055">
    <property type="entry name" value="Dup_hybrid_motif"/>
</dbReference>
<accession>A0A2H0RG82</accession>
<dbReference type="PANTHER" id="PTHR21666">
    <property type="entry name" value="PEPTIDASE-RELATED"/>
    <property type="match status" value="1"/>
</dbReference>
<dbReference type="Gene3D" id="2.70.70.10">
    <property type="entry name" value="Glucose Permease (Domain IIA)"/>
    <property type="match status" value="1"/>
</dbReference>
<feature type="coiled-coil region" evidence="1">
    <location>
        <begin position="38"/>
        <end position="114"/>
    </location>
</feature>
<proteinExistence type="predicted"/>
<evidence type="ECO:0000313" key="4">
    <source>
        <dbReference type="Proteomes" id="UP000230906"/>
    </source>
</evidence>
<dbReference type="CDD" id="cd12797">
    <property type="entry name" value="M23_peptidase"/>
    <property type="match status" value="1"/>
</dbReference>
<dbReference type="GO" id="GO:0004222">
    <property type="term" value="F:metalloendopeptidase activity"/>
    <property type="evidence" value="ECO:0007669"/>
    <property type="project" value="TreeGrafter"/>
</dbReference>